<dbReference type="EMBL" id="MTKT01001357">
    <property type="protein sequence ID" value="OWM84534.1"/>
    <property type="molecule type" value="Genomic_DNA"/>
</dbReference>
<organism evidence="1 2">
    <name type="scientific">Punica granatum</name>
    <name type="common">Pomegranate</name>
    <dbReference type="NCBI Taxonomy" id="22663"/>
    <lineage>
        <taxon>Eukaryota</taxon>
        <taxon>Viridiplantae</taxon>
        <taxon>Streptophyta</taxon>
        <taxon>Embryophyta</taxon>
        <taxon>Tracheophyta</taxon>
        <taxon>Spermatophyta</taxon>
        <taxon>Magnoliopsida</taxon>
        <taxon>eudicotyledons</taxon>
        <taxon>Gunneridae</taxon>
        <taxon>Pentapetalae</taxon>
        <taxon>rosids</taxon>
        <taxon>malvids</taxon>
        <taxon>Myrtales</taxon>
        <taxon>Lythraceae</taxon>
        <taxon>Punica</taxon>
    </lineage>
</organism>
<accession>A0A218XHZ2</accession>
<evidence type="ECO:0000313" key="2">
    <source>
        <dbReference type="Proteomes" id="UP000197138"/>
    </source>
</evidence>
<gene>
    <name evidence="1" type="ORF">CDL15_Pgr000974</name>
</gene>
<protein>
    <submittedName>
        <fullName evidence="1">Uncharacterized protein</fullName>
    </submittedName>
</protein>
<reference evidence="2" key="1">
    <citation type="journal article" date="2017" name="Plant J.">
        <title>The pomegranate (Punica granatum L.) genome and the genomics of punicalagin biosynthesis.</title>
        <authorList>
            <person name="Qin G."/>
            <person name="Xu C."/>
            <person name="Ming R."/>
            <person name="Tang H."/>
            <person name="Guyot R."/>
            <person name="Kramer E.M."/>
            <person name="Hu Y."/>
            <person name="Yi X."/>
            <person name="Qi Y."/>
            <person name="Xu X."/>
            <person name="Gao Z."/>
            <person name="Pan H."/>
            <person name="Jian J."/>
            <person name="Tian Y."/>
            <person name="Yue Z."/>
            <person name="Xu Y."/>
        </authorList>
    </citation>
    <scope>NUCLEOTIDE SEQUENCE [LARGE SCALE GENOMIC DNA]</scope>
    <source>
        <strain evidence="2">cv. Dabenzi</strain>
    </source>
</reference>
<dbReference type="Proteomes" id="UP000197138">
    <property type="component" value="Unassembled WGS sequence"/>
</dbReference>
<comment type="caution">
    <text evidence="1">The sequence shown here is derived from an EMBL/GenBank/DDBJ whole genome shotgun (WGS) entry which is preliminary data.</text>
</comment>
<proteinExistence type="predicted"/>
<name>A0A218XHZ2_PUNGR</name>
<dbReference type="AlphaFoldDB" id="A0A218XHZ2"/>
<evidence type="ECO:0000313" key="1">
    <source>
        <dbReference type="EMBL" id="OWM84534.1"/>
    </source>
</evidence>
<sequence length="81" mass="9141">MVEDDVGEVWRKKAGTLNMKLQDGHWRAGETARRWKGGKWRGLEADRSDETLWSDAGDREGGRKRRASETLGAGTGLVWEL</sequence>